<organism evidence="2 3">
    <name type="scientific">Stakelama tenebrarum</name>
    <dbReference type="NCBI Taxonomy" id="2711215"/>
    <lineage>
        <taxon>Bacteria</taxon>
        <taxon>Pseudomonadati</taxon>
        <taxon>Pseudomonadota</taxon>
        <taxon>Alphaproteobacteria</taxon>
        <taxon>Sphingomonadales</taxon>
        <taxon>Sphingomonadaceae</taxon>
        <taxon>Stakelama</taxon>
    </lineage>
</organism>
<dbReference type="RefSeq" id="WP_165326615.1">
    <property type="nucleotide sequence ID" value="NZ_CP049109.1"/>
</dbReference>
<dbReference type="AlphaFoldDB" id="A0A6G6Y3X5"/>
<keyword evidence="1" id="KW-1133">Transmembrane helix</keyword>
<evidence type="ECO:0000313" key="3">
    <source>
        <dbReference type="Proteomes" id="UP000501568"/>
    </source>
</evidence>
<evidence type="ECO:0000256" key="1">
    <source>
        <dbReference type="SAM" id="Phobius"/>
    </source>
</evidence>
<keyword evidence="1" id="KW-0812">Transmembrane</keyword>
<keyword evidence="3" id="KW-1185">Reference proteome</keyword>
<sequence length="145" mass="16187">MSGWVPALLLIGGAVLLMIGFNARMWRAHKALVQQRVDYGSGDFLEECRALGVSPEIAEALLAALRDHYPRELVPQPRDSLTAYLGLEPEDVEDIVARCWSVLGWERPDGRDPQQIPVMEEVGDIALWLEAQRHPFTPQADTDNA</sequence>
<dbReference type="KEGG" id="spzr:G5C33_07300"/>
<keyword evidence="1" id="KW-0472">Membrane</keyword>
<reference evidence="2 3" key="1">
    <citation type="submission" date="2020-02" db="EMBL/GenBank/DDBJ databases">
        <authorList>
            <person name="Zheng R.K."/>
            <person name="Sun C.M."/>
        </authorList>
    </citation>
    <scope>NUCLEOTIDE SEQUENCE [LARGE SCALE GENOMIC DNA]</scope>
    <source>
        <strain evidence="3">zrk23</strain>
    </source>
</reference>
<evidence type="ECO:0000313" key="2">
    <source>
        <dbReference type="EMBL" id="QIG79615.1"/>
    </source>
</evidence>
<proteinExistence type="predicted"/>
<protein>
    <submittedName>
        <fullName evidence="2">Uncharacterized protein</fullName>
    </submittedName>
</protein>
<name>A0A6G6Y3X5_9SPHN</name>
<accession>A0A6G6Y3X5</accession>
<dbReference type="EMBL" id="CP049109">
    <property type="protein sequence ID" value="QIG79615.1"/>
    <property type="molecule type" value="Genomic_DNA"/>
</dbReference>
<feature type="transmembrane region" description="Helical" evidence="1">
    <location>
        <begin position="6"/>
        <end position="26"/>
    </location>
</feature>
<gene>
    <name evidence="2" type="ORF">G5C33_07300</name>
</gene>
<dbReference type="Proteomes" id="UP000501568">
    <property type="component" value="Chromosome"/>
</dbReference>